<proteinExistence type="predicted"/>
<evidence type="ECO:0000313" key="1">
    <source>
        <dbReference type="EMBL" id="CAE0791171.1"/>
    </source>
</evidence>
<sequence>MLRIPALVISLQLQIVADRTYPNRQHTLNHHQNCKKSPRFKVLDARSTQPLTSRAACLGLGVDQQGKTMWAGKETELQVLFDVVRCAWTATEHRLISNRCR</sequence>
<dbReference type="EMBL" id="HBJA01007235">
    <property type="protein sequence ID" value="CAE0791171.1"/>
    <property type="molecule type" value="Transcribed_RNA"/>
</dbReference>
<reference evidence="1" key="1">
    <citation type="submission" date="2021-01" db="EMBL/GenBank/DDBJ databases">
        <authorList>
            <person name="Corre E."/>
            <person name="Pelletier E."/>
            <person name="Niang G."/>
            <person name="Scheremetjew M."/>
            <person name="Finn R."/>
            <person name="Kale V."/>
            <person name="Holt S."/>
            <person name="Cochrane G."/>
            <person name="Meng A."/>
            <person name="Brown T."/>
            <person name="Cohen L."/>
        </authorList>
    </citation>
    <scope>NUCLEOTIDE SEQUENCE</scope>
    <source>
        <strain evidence="1">CCMP1594</strain>
    </source>
</reference>
<gene>
    <name evidence="1" type="ORF">EGYM00163_LOCUS2285</name>
</gene>
<dbReference type="AlphaFoldDB" id="A0A7S4C9Z2"/>
<accession>A0A7S4C9Z2</accession>
<organism evidence="1">
    <name type="scientific">Eutreptiella gymnastica</name>
    <dbReference type="NCBI Taxonomy" id="73025"/>
    <lineage>
        <taxon>Eukaryota</taxon>
        <taxon>Discoba</taxon>
        <taxon>Euglenozoa</taxon>
        <taxon>Euglenida</taxon>
        <taxon>Spirocuta</taxon>
        <taxon>Euglenophyceae</taxon>
        <taxon>Eutreptiales</taxon>
        <taxon>Eutreptiaceae</taxon>
        <taxon>Eutreptiella</taxon>
    </lineage>
</organism>
<name>A0A7S4C9Z2_9EUGL</name>
<protein>
    <submittedName>
        <fullName evidence="1">Uncharacterized protein</fullName>
    </submittedName>
</protein>